<proteinExistence type="predicted"/>
<dbReference type="Proteomes" id="UP000194003">
    <property type="component" value="Unassembled WGS sequence"/>
</dbReference>
<comment type="caution">
    <text evidence="1">The sequence shown here is derived from an EMBL/GenBank/DDBJ whole genome shotgun (WGS) entry which is preliminary data.</text>
</comment>
<gene>
    <name evidence="1" type="ORF">MAIT1_04666</name>
</gene>
<dbReference type="EMBL" id="LVJN01000007">
    <property type="protein sequence ID" value="OSM08494.1"/>
    <property type="molecule type" value="Genomic_DNA"/>
</dbReference>
<evidence type="ECO:0000313" key="2">
    <source>
        <dbReference type="Proteomes" id="UP000194003"/>
    </source>
</evidence>
<keyword evidence="2" id="KW-1185">Reference proteome</keyword>
<dbReference type="AlphaFoldDB" id="A0A1Y2KAN4"/>
<organism evidence="1 2">
    <name type="scientific">Magnetofaba australis IT-1</name>
    <dbReference type="NCBI Taxonomy" id="1434232"/>
    <lineage>
        <taxon>Bacteria</taxon>
        <taxon>Pseudomonadati</taxon>
        <taxon>Pseudomonadota</taxon>
        <taxon>Magnetococcia</taxon>
        <taxon>Magnetococcales</taxon>
        <taxon>Magnetococcaceae</taxon>
        <taxon>Magnetofaba</taxon>
    </lineage>
</organism>
<sequence length="142" mass="15148">MGHLGVVGVGLVQSVGLAFAHVHRERGAVVGLLRIVGLAGVANEILQERVRAGGVVRRVGERQNVFVGPHRESLDPAEFGILQLLPQQAQEMVPPGFIAGKRLAQALHRAGGRGILHVEQAARAFGSRNHLFLKQLRALGLA</sequence>
<name>A0A1Y2KAN4_9PROT</name>
<reference evidence="1 2" key="1">
    <citation type="journal article" date="2016" name="BMC Genomics">
        <title>Combined genomic and structural analyses of a cultured magnetotactic bacterium reveals its niche adaptation to a dynamic environment.</title>
        <authorList>
            <person name="Araujo A.C."/>
            <person name="Morillo V."/>
            <person name="Cypriano J."/>
            <person name="Teixeira L.C."/>
            <person name="Leao P."/>
            <person name="Lyra S."/>
            <person name="Almeida L.G."/>
            <person name="Bazylinski D.A."/>
            <person name="Vasconcellos A.T."/>
            <person name="Abreu F."/>
            <person name="Lins U."/>
        </authorList>
    </citation>
    <scope>NUCLEOTIDE SEQUENCE [LARGE SCALE GENOMIC DNA]</scope>
    <source>
        <strain evidence="1 2">IT-1</strain>
    </source>
</reference>
<accession>A0A1Y2KAN4</accession>
<protein>
    <submittedName>
        <fullName evidence="1">Uncharacterized protein</fullName>
    </submittedName>
</protein>
<evidence type="ECO:0000313" key="1">
    <source>
        <dbReference type="EMBL" id="OSM08494.1"/>
    </source>
</evidence>